<proteinExistence type="predicted"/>
<dbReference type="Proteomes" id="UP000645828">
    <property type="component" value="Unassembled WGS sequence"/>
</dbReference>
<dbReference type="AlphaFoldDB" id="A0A811Y0D7"/>
<comment type="caution">
    <text evidence="1">The sequence shown here is derived from an EMBL/GenBank/DDBJ whole genome shotgun (WGS) entry which is preliminary data.</text>
</comment>
<sequence>MKAERGEEAAEEKLEGSRSWLMQFKERSHLHNIKMQGKTTSANVEAAASHPEDPTEIINEKEGWVWAWSSKYQHEQEFGRNVFQTF</sequence>
<organism evidence="1 2">
    <name type="scientific">Nyctereutes procyonoides</name>
    <name type="common">Raccoon dog</name>
    <name type="synonym">Canis procyonoides</name>
    <dbReference type="NCBI Taxonomy" id="34880"/>
    <lineage>
        <taxon>Eukaryota</taxon>
        <taxon>Metazoa</taxon>
        <taxon>Chordata</taxon>
        <taxon>Craniata</taxon>
        <taxon>Vertebrata</taxon>
        <taxon>Euteleostomi</taxon>
        <taxon>Mammalia</taxon>
        <taxon>Eutheria</taxon>
        <taxon>Laurasiatheria</taxon>
        <taxon>Carnivora</taxon>
        <taxon>Caniformia</taxon>
        <taxon>Canidae</taxon>
        <taxon>Nyctereutes</taxon>
    </lineage>
</organism>
<gene>
    <name evidence="1" type="ORF">NYPRO_LOCUS1880</name>
</gene>
<keyword evidence="2" id="KW-1185">Reference proteome</keyword>
<evidence type="ECO:0000313" key="2">
    <source>
        <dbReference type="Proteomes" id="UP000645828"/>
    </source>
</evidence>
<evidence type="ECO:0000313" key="1">
    <source>
        <dbReference type="EMBL" id="CAD7669086.1"/>
    </source>
</evidence>
<name>A0A811Y0D7_NYCPR</name>
<accession>A0A811Y0D7</accession>
<dbReference type="EMBL" id="CAJHUB010000652">
    <property type="protein sequence ID" value="CAD7669086.1"/>
    <property type="molecule type" value="Genomic_DNA"/>
</dbReference>
<protein>
    <submittedName>
        <fullName evidence="1">(raccoon dog) hypothetical protein</fullName>
    </submittedName>
</protein>
<reference evidence="1" key="1">
    <citation type="submission" date="2020-12" db="EMBL/GenBank/DDBJ databases">
        <authorList>
            <consortium name="Molecular Ecology Group"/>
        </authorList>
    </citation>
    <scope>NUCLEOTIDE SEQUENCE</scope>
    <source>
        <strain evidence="1">TBG_1078</strain>
    </source>
</reference>